<proteinExistence type="predicted"/>
<keyword evidence="3" id="KW-1185">Reference proteome</keyword>
<feature type="compositionally biased region" description="Basic and acidic residues" evidence="1">
    <location>
        <begin position="39"/>
        <end position="53"/>
    </location>
</feature>
<feature type="compositionally biased region" description="Polar residues" evidence="1">
    <location>
        <begin position="58"/>
        <end position="73"/>
    </location>
</feature>
<gene>
    <name evidence="2" type="ORF">VM1G_00896</name>
</gene>
<dbReference type="Proteomes" id="UP000078559">
    <property type="component" value="Chromosome 1"/>
</dbReference>
<name>A0A194VKU4_CYTMA</name>
<dbReference type="AlphaFoldDB" id="A0A194VKU4"/>
<evidence type="ECO:0000313" key="2">
    <source>
        <dbReference type="EMBL" id="KUI64480.1"/>
    </source>
</evidence>
<evidence type="ECO:0000313" key="3">
    <source>
        <dbReference type="Proteomes" id="UP000078559"/>
    </source>
</evidence>
<feature type="compositionally biased region" description="Polar residues" evidence="1">
    <location>
        <begin position="105"/>
        <end position="114"/>
    </location>
</feature>
<organism evidence="2 3">
    <name type="scientific">Cytospora mali</name>
    <name type="common">Apple Valsa canker fungus</name>
    <name type="synonym">Valsa mali</name>
    <dbReference type="NCBI Taxonomy" id="578113"/>
    <lineage>
        <taxon>Eukaryota</taxon>
        <taxon>Fungi</taxon>
        <taxon>Dikarya</taxon>
        <taxon>Ascomycota</taxon>
        <taxon>Pezizomycotina</taxon>
        <taxon>Sordariomycetes</taxon>
        <taxon>Sordariomycetidae</taxon>
        <taxon>Diaporthales</taxon>
        <taxon>Cytosporaceae</taxon>
        <taxon>Cytospora</taxon>
    </lineage>
</organism>
<accession>A0A194VKU4</accession>
<dbReference type="OrthoDB" id="4925544at2759"/>
<feature type="region of interest" description="Disordered" evidence="1">
    <location>
        <begin position="1"/>
        <end position="114"/>
    </location>
</feature>
<feature type="compositionally biased region" description="Basic and acidic residues" evidence="1">
    <location>
        <begin position="184"/>
        <end position="203"/>
    </location>
</feature>
<sequence length="964" mass="107339">MLSPPYHPDGQGNFTPTTRTPGSIDEATRTPRNISAQSRGEDNQLSSDRHRFPDNSPVAPTSIQPSSEGSVSRSIPALRFPKPHGSRRLANWVSSSSPDIMASPYSRNESSGLSESTFEFVAHDNTEEGSQDERADSMSESLSEYERYPHPDEVQAFNGLDDMSQSASAASTCESASEDEDDESGRHQEFSPFTHEGRPRDPYEHEDEMLRNSFTQGSIPKIFSPNSRPILPVGSIAFSEPEDVDVHIDKISVKHTIKEFSETDAIQLFQSLGLGDVPKRLCATIRQTMSQRCLSTHEAFRVMYIGDESPKSEIILKISRAITCSSSVDYDYNENKALRRNTEGVYNIVPVTFGAVNDRDVELMEASGFQIKVDTCIDAEKIPIEGEFFRGDIVYSLTVDGGNGGKKYKSVPAGGPGGAKIHPAWSFPHVAVVYCSEDDDGDMRKIQRIVWEFCRRHAIPCLYISDRPAFVSPAAAGWRDYANEHAVHLSLESRDPKPRESDWSEQRFPIDLASFLNIDNRQMNKNLAYLTGLQDPLYVADEKIKDIMSLSASERDIPDKESKEWKLYIDKFLEPYLQLLEDHRYFSVICSFALILLVGVSAWLINVITVTSVPVPARNAVADVYSVAPAMITSTATVTVSQTSTRTVKLATVETPAFGGLLSDIAHTVSSDTIQKSSVCTVEMHSGNEILIKLPSGTKTSWLAKGAIDIDVFRGSNPVKSKLSSTDDGILIEINQKDAYGVLNVSVVTTRKPKINETFAVDFGTSFLSGAFEATKDAFDDLYEKLANTAHDAAKLIEDNYTPDFAATEQKLRNEAISWWESMKDTSRAAHDYSSQKAGETFDRVKESFPSDDIASYLKNAQQIVANHHADILERHGHMVGNFRDDADLAILKAQITSKLWWLKLQGKTEEHDEYEQQARAYIKKRYETLESKKLRKTGAEAKCPRTGERPCRCKNKGLGRWMA</sequence>
<dbReference type="EMBL" id="CM003098">
    <property type="protein sequence ID" value="KUI64480.1"/>
    <property type="molecule type" value="Genomic_DNA"/>
</dbReference>
<feature type="compositionally biased region" description="Low complexity" evidence="1">
    <location>
        <begin position="164"/>
        <end position="175"/>
    </location>
</feature>
<feature type="region of interest" description="Disordered" evidence="1">
    <location>
        <begin position="163"/>
        <end position="204"/>
    </location>
</feature>
<protein>
    <submittedName>
        <fullName evidence="2">Uncharacterized protein</fullName>
    </submittedName>
</protein>
<reference evidence="2" key="1">
    <citation type="submission" date="2014-12" db="EMBL/GenBank/DDBJ databases">
        <title>Genome Sequence of Valsa Canker Pathogens Uncovers a Specific Adaption of Colonization on Woody Bark.</title>
        <authorList>
            <person name="Yin Z."/>
            <person name="Liu H."/>
            <person name="Gao X."/>
            <person name="Li Z."/>
            <person name="Song N."/>
            <person name="Ke X."/>
            <person name="Dai Q."/>
            <person name="Wu Y."/>
            <person name="Sun Y."/>
            <person name="Xu J.-R."/>
            <person name="Kang Z.K."/>
            <person name="Wang L."/>
            <person name="Huang L."/>
        </authorList>
    </citation>
    <scope>NUCLEOTIDE SEQUENCE [LARGE SCALE GENOMIC DNA]</scope>
    <source>
        <strain evidence="2">03-8</strain>
    </source>
</reference>
<evidence type="ECO:0000256" key="1">
    <source>
        <dbReference type="SAM" id="MobiDB-lite"/>
    </source>
</evidence>
<feature type="compositionally biased region" description="Polar residues" evidence="1">
    <location>
        <begin position="12"/>
        <end position="21"/>
    </location>
</feature>